<protein>
    <recommendedName>
        <fullName evidence="3">NACHT domain-containing protein</fullName>
    </recommendedName>
</protein>
<dbReference type="AlphaFoldDB" id="A0A9P5XM30"/>
<feature type="region of interest" description="Disordered" evidence="2">
    <location>
        <begin position="10"/>
        <end position="44"/>
    </location>
</feature>
<keyword evidence="5" id="KW-1185">Reference proteome</keyword>
<comment type="caution">
    <text evidence="4">The sequence shown here is derived from an EMBL/GenBank/DDBJ whole genome shotgun (WGS) entry which is preliminary data.</text>
</comment>
<accession>A0A9P5XM30</accession>
<dbReference type="Gene3D" id="3.40.50.300">
    <property type="entry name" value="P-loop containing nucleotide triphosphate hydrolases"/>
    <property type="match status" value="1"/>
</dbReference>
<proteinExistence type="predicted"/>
<dbReference type="SUPFAM" id="SSF52540">
    <property type="entry name" value="P-loop containing nucleoside triphosphate hydrolases"/>
    <property type="match status" value="1"/>
</dbReference>
<dbReference type="InterPro" id="IPR027417">
    <property type="entry name" value="P-loop_NTPase"/>
</dbReference>
<dbReference type="Proteomes" id="UP000807342">
    <property type="component" value="Unassembled WGS sequence"/>
</dbReference>
<evidence type="ECO:0000313" key="5">
    <source>
        <dbReference type="Proteomes" id="UP000807342"/>
    </source>
</evidence>
<reference evidence="4" key="1">
    <citation type="submission" date="2020-11" db="EMBL/GenBank/DDBJ databases">
        <authorList>
            <consortium name="DOE Joint Genome Institute"/>
            <person name="Ahrendt S."/>
            <person name="Riley R."/>
            <person name="Andreopoulos W."/>
            <person name="Labutti K."/>
            <person name="Pangilinan J."/>
            <person name="Ruiz-Duenas F.J."/>
            <person name="Barrasa J.M."/>
            <person name="Sanchez-Garcia M."/>
            <person name="Camarero S."/>
            <person name="Miyauchi S."/>
            <person name="Serrano A."/>
            <person name="Linde D."/>
            <person name="Babiker R."/>
            <person name="Drula E."/>
            <person name="Ayuso-Fernandez I."/>
            <person name="Pacheco R."/>
            <person name="Padilla G."/>
            <person name="Ferreira P."/>
            <person name="Barriuso J."/>
            <person name="Kellner H."/>
            <person name="Castanera R."/>
            <person name="Alfaro M."/>
            <person name="Ramirez L."/>
            <person name="Pisabarro A.G."/>
            <person name="Kuo A."/>
            <person name="Tritt A."/>
            <person name="Lipzen A."/>
            <person name="He G."/>
            <person name="Yan M."/>
            <person name="Ng V."/>
            <person name="Cullen D."/>
            <person name="Martin F."/>
            <person name="Rosso M.-N."/>
            <person name="Henrissat B."/>
            <person name="Hibbett D."/>
            <person name="Martinez A.T."/>
            <person name="Grigoriev I.V."/>
        </authorList>
    </citation>
    <scope>NUCLEOTIDE SEQUENCE</scope>
    <source>
        <strain evidence="4">MF-IS2</strain>
    </source>
</reference>
<dbReference type="PANTHER" id="PTHR10039:SF14">
    <property type="entry name" value="NACHT DOMAIN-CONTAINING PROTEIN"/>
    <property type="match status" value="1"/>
</dbReference>
<evidence type="ECO:0000313" key="4">
    <source>
        <dbReference type="EMBL" id="KAF9453328.1"/>
    </source>
</evidence>
<dbReference type="EMBL" id="MU151062">
    <property type="protein sequence ID" value="KAF9453328.1"/>
    <property type="molecule type" value="Genomic_DNA"/>
</dbReference>
<evidence type="ECO:0000256" key="1">
    <source>
        <dbReference type="ARBA" id="ARBA00022737"/>
    </source>
</evidence>
<dbReference type="OrthoDB" id="3266532at2759"/>
<dbReference type="PROSITE" id="PS50837">
    <property type="entry name" value="NACHT"/>
    <property type="match status" value="1"/>
</dbReference>
<dbReference type="InterPro" id="IPR007111">
    <property type="entry name" value="NACHT_NTPase"/>
</dbReference>
<name>A0A9P5XM30_9AGAR</name>
<gene>
    <name evidence="4" type="ORF">P691DRAFT_771504</name>
</gene>
<organism evidence="4 5">
    <name type="scientific">Macrolepiota fuliginosa MF-IS2</name>
    <dbReference type="NCBI Taxonomy" id="1400762"/>
    <lineage>
        <taxon>Eukaryota</taxon>
        <taxon>Fungi</taxon>
        <taxon>Dikarya</taxon>
        <taxon>Basidiomycota</taxon>
        <taxon>Agaricomycotina</taxon>
        <taxon>Agaricomycetes</taxon>
        <taxon>Agaricomycetidae</taxon>
        <taxon>Agaricales</taxon>
        <taxon>Agaricineae</taxon>
        <taxon>Agaricaceae</taxon>
        <taxon>Macrolepiota</taxon>
    </lineage>
</organism>
<feature type="domain" description="NACHT" evidence="3">
    <location>
        <begin position="128"/>
        <end position="245"/>
    </location>
</feature>
<dbReference type="Pfam" id="PF24883">
    <property type="entry name" value="NPHP3_N"/>
    <property type="match status" value="1"/>
</dbReference>
<evidence type="ECO:0000259" key="3">
    <source>
        <dbReference type="PROSITE" id="PS50837"/>
    </source>
</evidence>
<dbReference type="PANTHER" id="PTHR10039">
    <property type="entry name" value="AMELOGENIN"/>
    <property type="match status" value="1"/>
</dbReference>
<dbReference type="InterPro" id="IPR056884">
    <property type="entry name" value="NPHP3-like_N"/>
</dbReference>
<evidence type="ECO:0000256" key="2">
    <source>
        <dbReference type="SAM" id="MobiDB-lite"/>
    </source>
</evidence>
<keyword evidence="1" id="KW-0677">Repeat</keyword>
<sequence>MLSLFKSCINGSQRKRKQGEVPGHGSGDASLSSSPRPPAGASNTVVMDNPNLANGSFANASYIVMNHPVMIDGENSNEGRSIKLLSEHVIQGAKFDSSDHRPGCHPETRLDISHSIRSWVRNLARKHKILWLHGPAGVGKSAILQTIAEVEAESPTSILGATLFFSRPNNRDDPQCVFITIAYRLAVIYPPYRQYVVKLLTLDPRTVEKSMQEQFKAFIVRPFVEEKLLDGLRDTVLIVLDGLDECKGDGAQREIIHLIGQFALQYPSCPLIWLIASQIHVSIDSDQGRRDVEKYLRESFANIRERYPQSIPSSLKEWPSESDFSIIATRSSGLFIFPSTLIRFIGDTSYANPDSRLKTVLEVIASASSSGGGHNPFETLDVLYTFILSEVPRDVLSTTLTLLVMYAAPSNQRDLALNCNRLGVTQGCAYGALQRLHSVLKVPEPQDAFDEGIQAFHASFYDYLVSPARSGAFCIVAPENIRRFLLRLICILLESHSIDEFVNDSVQNEFSRLAAFFQDLDFGEMSEHVGTFSVLLYSKSVFATRLEHWGVLKTVPLEYFNFNDIRFNLRRRIWRYKERGTSLQVKYGIAGQSDVVAFEKIFRYGKIANSQGEASSDYDFARPSDEPTWKADLQKNLATWTEMAPSHSVVMLGRGRKSCATFQFYVPGEL</sequence>